<organism evidence="1 2">
    <name type="scientific">Tissierella praeacuta DSM 18095</name>
    <dbReference type="NCBI Taxonomy" id="1123404"/>
    <lineage>
        <taxon>Bacteria</taxon>
        <taxon>Bacillati</taxon>
        <taxon>Bacillota</taxon>
        <taxon>Tissierellia</taxon>
        <taxon>Tissierellales</taxon>
        <taxon>Tissierellaceae</taxon>
        <taxon>Tissierella</taxon>
    </lineage>
</organism>
<accession>A0A1M4ZHL6</accession>
<reference evidence="2" key="1">
    <citation type="submission" date="2016-11" db="EMBL/GenBank/DDBJ databases">
        <authorList>
            <person name="Varghese N."/>
            <person name="Submissions S."/>
        </authorList>
    </citation>
    <scope>NUCLEOTIDE SEQUENCE [LARGE SCALE GENOMIC DNA]</scope>
    <source>
        <strain evidence="2">DSM 18095</strain>
    </source>
</reference>
<gene>
    <name evidence="1" type="ORF">SAMN02745784_03054</name>
</gene>
<evidence type="ECO:0000313" key="1">
    <source>
        <dbReference type="EMBL" id="SHF17475.1"/>
    </source>
</evidence>
<dbReference type="STRING" id="1123404.SAMN02745784_03054"/>
<dbReference type="EMBL" id="FQTY01000025">
    <property type="protein sequence ID" value="SHF17475.1"/>
    <property type="molecule type" value="Genomic_DNA"/>
</dbReference>
<evidence type="ECO:0000313" key="2">
    <source>
        <dbReference type="Proteomes" id="UP000184114"/>
    </source>
</evidence>
<dbReference type="AlphaFoldDB" id="A0A1M4ZHL6"/>
<proteinExistence type="predicted"/>
<dbReference type="RefSeq" id="WP_072977890.1">
    <property type="nucleotide sequence ID" value="NZ_FQTY01000025.1"/>
</dbReference>
<keyword evidence="2" id="KW-1185">Reference proteome</keyword>
<dbReference type="Proteomes" id="UP000184114">
    <property type="component" value="Unassembled WGS sequence"/>
</dbReference>
<name>A0A1M4ZHL6_9FIRM</name>
<sequence length="78" mass="8968">MENPRAMAEILSQAKKIEENNFSNMEHFTSISMLLNANDLGNTKDKELSKKFDKLNKQMEDINKLTSDLLNDLASRHN</sequence>
<protein>
    <submittedName>
        <fullName evidence="1">Uncharacterized protein</fullName>
    </submittedName>
</protein>
<dbReference type="GeneID" id="90995810"/>